<dbReference type="NCBIfam" id="NF001453">
    <property type="entry name" value="PRK00312.1"/>
    <property type="match status" value="1"/>
</dbReference>
<evidence type="ECO:0000256" key="2">
    <source>
        <dbReference type="ARBA" id="ARBA00005369"/>
    </source>
</evidence>
<dbReference type="SUPFAM" id="SSF53335">
    <property type="entry name" value="S-adenosyl-L-methionine-dependent methyltransferases"/>
    <property type="match status" value="1"/>
</dbReference>
<keyword evidence="6 10" id="KW-0489">Methyltransferase</keyword>
<dbReference type="Gene3D" id="3.40.50.150">
    <property type="entry name" value="Vaccinia Virus protein VP39"/>
    <property type="match status" value="1"/>
</dbReference>
<dbReference type="NCBIfam" id="TIGR00080">
    <property type="entry name" value="pimt"/>
    <property type="match status" value="1"/>
</dbReference>
<keyword evidence="5" id="KW-0963">Cytoplasm</keyword>
<evidence type="ECO:0000256" key="6">
    <source>
        <dbReference type="ARBA" id="ARBA00022603"/>
    </source>
</evidence>
<name>A0A1G1XTN8_9BACT</name>
<protein>
    <recommendedName>
        <fullName evidence="4 9">Protein-L-isoaspartate O-methyltransferase</fullName>
        <ecNumber evidence="3 9">2.1.1.77</ecNumber>
    </recommendedName>
</protein>
<evidence type="ECO:0000256" key="4">
    <source>
        <dbReference type="ARBA" id="ARBA00013346"/>
    </source>
</evidence>
<evidence type="ECO:0000313" key="11">
    <source>
        <dbReference type="Proteomes" id="UP000178930"/>
    </source>
</evidence>
<evidence type="ECO:0000256" key="1">
    <source>
        <dbReference type="ARBA" id="ARBA00004496"/>
    </source>
</evidence>
<proteinExistence type="inferred from homology"/>
<evidence type="ECO:0000256" key="9">
    <source>
        <dbReference type="NCBIfam" id="TIGR00080"/>
    </source>
</evidence>
<reference evidence="10 11" key="1">
    <citation type="journal article" date="2016" name="Nat. Commun.">
        <title>Thousands of microbial genomes shed light on interconnected biogeochemical processes in an aquifer system.</title>
        <authorList>
            <person name="Anantharaman K."/>
            <person name="Brown C.T."/>
            <person name="Hug L.A."/>
            <person name="Sharon I."/>
            <person name="Castelle C.J."/>
            <person name="Probst A.J."/>
            <person name="Thomas B.C."/>
            <person name="Singh A."/>
            <person name="Wilkins M.J."/>
            <person name="Karaoz U."/>
            <person name="Brodie E.L."/>
            <person name="Williams K.H."/>
            <person name="Hubbard S.S."/>
            <person name="Banfield J.F."/>
        </authorList>
    </citation>
    <scope>NUCLEOTIDE SEQUENCE [LARGE SCALE GENOMIC DNA]</scope>
</reference>
<dbReference type="InterPro" id="IPR000682">
    <property type="entry name" value="PCMT"/>
</dbReference>
<dbReference type="EC" id="2.1.1.77" evidence="3 9"/>
<evidence type="ECO:0000256" key="7">
    <source>
        <dbReference type="ARBA" id="ARBA00022679"/>
    </source>
</evidence>
<dbReference type="PANTHER" id="PTHR11579:SF0">
    <property type="entry name" value="PROTEIN-L-ISOASPARTATE(D-ASPARTATE) O-METHYLTRANSFERASE"/>
    <property type="match status" value="1"/>
</dbReference>
<comment type="caution">
    <text evidence="10">The sequence shown here is derived from an EMBL/GenBank/DDBJ whole genome shotgun (WGS) entry which is preliminary data.</text>
</comment>
<dbReference type="PANTHER" id="PTHR11579">
    <property type="entry name" value="PROTEIN-L-ISOASPARTATE O-METHYLTRANSFERASE"/>
    <property type="match status" value="1"/>
</dbReference>
<dbReference type="Pfam" id="PF01135">
    <property type="entry name" value="PCMT"/>
    <property type="match status" value="1"/>
</dbReference>
<dbReference type="GO" id="GO:0004719">
    <property type="term" value="F:protein-L-isoaspartate (D-aspartate) O-methyltransferase activity"/>
    <property type="evidence" value="ECO:0007669"/>
    <property type="project" value="UniProtKB-UniRule"/>
</dbReference>
<dbReference type="GO" id="GO:0005737">
    <property type="term" value="C:cytoplasm"/>
    <property type="evidence" value="ECO:0007669"/>
    <property type="project" value="UniProtKB-SubCell"/>
</dbReference>
<comment type="subcellular location">
    <subcellularLocation>
        <location evidence="1">Cytoplasm</location>
    </subcellularLocation>
</comment>
<dbReference type="Proteomes" id="UP000178930">
    <property type="component" value="Unassembled WGS sequence"/>
</dbReference>
<keyword evidence="7 10" id="KW-0808">Transferase</keyword>
<dbReference type="EMBL" id="MHIB01000037">
    <property type="protein sequence ID" value="OGY43398.1"/>
    <property type="molecule type" value="Genomic_DNA"/>
</dbReference>
<comment type="similarity">
    <text evidence="2">Belongs to the methyltransferase superfamily. L-isoaspartyl/D-aspartyl protein methyltransferase family.</text>
</comment>
<evidence type="ECO:0000256" key="3">
    <source>
        <dbReference type="ARBA" id="ARBA00011890"/>
    </source>
</evidence>
<dbReference type="GO" id="GO:0030091">
    <property type="term" value="P:protein repair"/>
    <property type="evidence" value="ECO:0007669"/>
    <property type="project" value="UniProtKB-UniRule"/>
</dbReference>
<organism evidence="10 11">
    <name type="scientific">Candidatus Buchananbacteria bacterium RIFCSPHIGHO2_01_FULL_39_14</name>
    <dbReference type="NCBI Taxonomy" id="1797532"/>
    <lineage>
        <taxon>Bacteria</taxon>
        <taxon>Candidatus Buchananiibacteriota</taxon>
    </lineage>
</organism>
<evidence type="ECO:0000313" key="10">
    <source>
        <dbReference type="EMBL" id="OGY43398.1"/>
    </source>
</evidence>
<dbReference type="InterPro" id="IPR029063">
    <property type="entry name" value="SAM-dependent_MTases_sf"/>
</dbReference>
<dbReference type="STRING" id="1797532.A2729_04460"/>
<gene>
    <name evidence="10" type="ORF">A2729_04460</name>
</gene>
<dbReference type="AlphaFoldDB" id="A0A1G1XTN8"/>
<sequence>MDELIQQLISDGYLKTPAIIDAFYKIKRRDFLPPDLASEEAINAPLPIGHGQTISQPLTVAFMLELLKPEVGQKILDIGSGSGWTTAILAEIVGPKGKIFGIERIAELKEFGEQNTAKYNFSNVKFFCRDGTKGLDESAPFDRILVGAAANEIPNTLKDQLKIGGRLVIPTEQQDIRLIIREGKNKFKEIIYHGFVFVPLIED</sequence>
<dbReference type="CDD" id="cd02440">
    <property type="entry name" value="AdoMet_MTases"/>
    <property type="match status" value="1"/>
</dbReference>
<evidence type="ECO:0000256" key="8">
    <source>
        <dbReference type="ARBA" id="ARBA00022691"/>
    </source>
</evidence>
<accession>A0A1G1XTN8</accession>
<keyword evidence="8" id="KW-0949">S-adenosyl-L-methionine</keyword>
<evidence type="ECO:0000256" key="5">
    <source>
        <dbReference type="ARBA" id="ARBA00022490"/>
    </source>
</evidence>
<dbReference type="GO" id="GO:0032259">
    <property type="term" value="P:methylation"/>
    <property type="evidence" value="ECO:0007669"/>
    <property type="project" value="UniProtKB-KW"/>
</dbReference>